<evidence type="ECO:0000256" key="2">
    <source>
        <dbReference type="ARBA" id="ARBA00022475"/>
    </source>
</evidence>
<evidence type="ECO:0000313" key="8">
    <source>
        <dbReference type="Proteomes" id="UP000216339"/>
    </source>
</evidence>
<feature type="transmembrane region" description="Helical" evidence="6">
    <location>
        <begin position="280"/>
        <end position="302"/>
    </location>
</feature>
<dbReference type="GO" id="GO:0005886">
    <property type="term" value="C:plasma membrane"/>
    <property type="evidence" value="ECO:0007669"/>
    <property type="project" value="UniProtKB-SubCell"/>
</dbReference>
<keyword evidence="8" id="KW-1185">Reference proteome</keyword>
<feature type="transmembrane region" description="Helical" evidence="6">
    <location>
        <begin position="129"/>
        <end position="147"/>
    </location>
</feature>
<dbReference type="InterPro" id="IPR022791">
    <property type="entry name" value="L-PG_synthase/AglD"/>
</dbReference>
<keyword evidence="3 6" id="KW-0812">Transmembrane</keyword>
<evidence type="ECO:0000256" key="4">
    <source>
        <dbReference type="ARBA" id="ARBA00022989"/>
    </source>
</evidence>
<dbReference type="PANTHER" id="PTHR39087">
    <property type="entry name" value="UPF0104 MEMBRANE PROTEIN MJ1595"/>
    <property type="match status" value="1"/>
</dbReference>
<dbReference type="EMBL" id="MQWD01000001">
    <property type="protein sequence ID" value="PAP76906.1"/>
    <property type="molecule type" value="Genomic_DNA"/>
</dbReference>
<comment type="subcellular location">
    <subcellularLocation>
        <location evidence="1">Cell membrane</location>
        <topology evidence="1">Multi-pass membrane protein</topology>
    </subcellularLocation>
</comment>
<protein>
    <recommendedName>
        <fullName evidence="9">TIGR00374 family protein</fullName>
    </recommendedName>
</protein>
<dbReference type="Proteomes" id="UP000216339">
    <property type="component" value="Unassembled WGS sequence"/>
</dbReference>
<dbReference type="OrthoDB" id="9812094at2"/>
<feature type="transmembrane region" description="Helical" evidence="6">
    <location>
        <begin position="218"/>
        <end position="234"/>
    </location>
</feature>
<accession>A0A271J082</accession>
<evidence type="ECO:0000256" key="6">
    <source>
        <dbReference type="SAM" id="Phobius"/>
    </source>
</evidence>
<feature type="transmembrane region" description="Helical" evidence="6">
    <location>
        <begin position="308"/>
        <end position="329"/>
    </location>
</feature>
<evidence type="ECO:0008006" key="9">
    <source>
        <dbReference type="Google" id="ProtNLM"/>
    </source>
</evidence>
<comment type="caution">
    <text evidence="7">The sequence shown here is derived from an EMBL/GenBank/DDBJ whole genome shotgun (WGS) entry which is preliminary data.</text>
</comment>
<reference evidence="7 8" key="1">
    <citation type="submission" date="2016-11" db="EMBL/GenBank/DDBJ databases">
        <title>Study of marine rhodopsin-containing bacteria.</title>
        <authorList>
            <person name="Yoshizawa S."/>
            <person name="Kumagai Y."/>
            <person name="Kogure K."/>
        </authorList>
    </citation>
    <scope>NUCLEOTIDE SEQUENCE [LARGE SCALE GENOMIC DNA]</scope>
    <source>
        <strain evidence="7 8">SAORIC-28</strain>
    </source>
</reference>
<evidence type="ECO:0000313" key="7">
    <source>
        <dbReference type="EMBL" id="PAP76906.1"/>
    </source>
</evidence>
<evidence type="ECO:0000256" key="3">
    <source>
        <dbReference type="ARBA" id="ARBA00022692"/>
    </source>
</evidence>
<evidence type="ECO:0000256" key="5">
    <source>
        <dbReference type="ARBA" id="ARBA00023136"/>
    </source>
</evidence>
<feature type="transmembrane region" description="Helical" evidence="6">
    <location>
        <begin position="167"/>
        <end position="191"/>
    </location>
</feature>
<keyword evidence="4 6" id="KW-1133">Transmembrane helix</keyword>
<organism evidence="7 8">
    <name type="scientific">Rubrivirga marina</name>
    <dbReference type="NCBI Taxonomy" id="1196024"/>
    <lineage>
        <taxon>Bacteria</taxon>
        <taxon>Pseudomonadati</taxon>
        <taxon>Rhodothermota</taxon>
        <taxon>Rhodothermia</taxon>
        <taxon>Rhodothermales</taxon>
        <taxon>Rubricoccaceae</taxon>
        <taxon>Rubrivirga</taxon>
    </lineage>
</organism>
<evidence type="ECO:0000256" key="1">
    <source>
        <dbReference type="ARBA" id="ARBA00004651"/>
    </source>
</evidence>
<feature type="transmembrane region" description="Helical" evidence="6">
    <location>
        <begin position="45"/>
        <end position="62"/>
    </location>
</feature>
<sequence>MKDQTKRLLSLLLSLGLGALLLWLALRNADLGAVADALADGEWGWMVPFVGVGLASVALRAWRWGMLIDALPGRTERVPLTLTSASVAIGYLVNYAAPRLGEVARTANVSRQADVPFTSVLGTVVAERILDVIMLAIALLSVLLLYGDRVGGILGQARETLVGALAVPLWAIGLGVVLVAGLGALAVGLLLRRSGRIGALLAQFRDGLASVTRTGRPGLIILSTVLLWLSYGLMSDLPFRLLGMDAAYGLGPVEAWAVMAVGGIGMALPAPGGTGSFHYATVQALTLLFGVAVTPAATYALLVHAAGVVFYCVLGVLAVAVQGTSLSALTHTEADIDKAEAVEA</sequence>
<dbReference type="RefSeq" id="WP_095510577.1">
    <property type="nucleotide sequence ID" value="NZ_MQWD01000001.1"/>
</dbReference>
<dbReference type="Pfam" id="PF03706">
    <property type="entry name" value="LPG_synthase_TM"/>
    <property type="match status" value="1"/>
</dbReference>
<keyword evidence="2" id="KW-1003">Cell membrane</keyword>
<gene>
    <name evidence="7" type="ORF">BSZ37_10925</name>
</gene>
<dbReference type="PANTHER" id="PTHR39087:SF2">
    <property type="entry name" value="UPF0104 MEMBRANE PROTEIN MJ1595"/>
    <property type="match status" value="1"/>
</dbReference>
<proteinExistence type="predicted"/>
<keyword evidence="5 6" id="KW-0472">Membrane</keyword>
<feature type="transmembrane region" description="Helical" evidence="6">
    <location>
        <begin position="246"/>
        <end position="268"/>
    </location>
</feature>
<dbReference type="AlphaFoldDB" id="A0A271J082"/>
<name>A0A271J082_9BACT</name>